<dbReference type="AlphaFoldDB" id="A0AAN8XEU2"/>
<feature type="domain" description="FYVE-type" evidence="17">
    <location>
        <begin position="931"/>
        <end position="990"/>
    </location>
</feature>
<evidence type="ECO:0000256" key="4">
    <source>
        <dbReference type="ARBA" id="ARBA00022448"/>
    </source>
</evidence>
<evidence type="ECO:0000313" key="19">
    <source>
        <dbReference type="Proteomes" id="UP001381693"/>
    </source>
</evidence>
<feature type="coiled-coil region" evidence="15">
    <location>
        <begin position="144"/>
        <end position="175"/>
    </location>
</feature>
<dbReference type="Pfam" id="PF01363">
    <property type="entry name" value="FYVE"/>
    <property type="match status" value="1"/>
</dbReference>
<dbReference type="InterPro" id="IPR013083">
    <property type="entry name" value="Znf_RING/FYVE/PHD"/>
</dbReference>
<evidence type="ECO:0000256" key="5">
    <source>
        <dbReference type="ARBA" id="ARBA00022490"/>
    </source>
</evidence>
<comment type="similarity">
    <text evidence="3">Belongs to the rabaptin family.</text>
</comment>
<feature type="coiled-coil region" evidence="15">
    <location>
        <begin position="694"/>
        <end position="735"/>
    </location>
</feature>
<dbReference type="FunFam" id="1.20.5.730:FF:000005">
    <property type="entry name" value="RABaptiN (Rab effector)"/>
    <property type="match status" value="1"/>
</dbReference>
<organism evidence="18 19">
    <name type="scientific">Halocaridina rubra</name>
    <name type="common">Hawaiian red shrimp</name>
    <dbReference type="NCBI Taxonomy" id="373956"/>
    <lineage>
        <taxon>Eukaryota</taxon>
        <taxon>Metazoa</taxon>
        <taxon>Ecdysozoa</taxon>
        <taxon>Arthropoda</taxon>
        <taxon>Crustacea</taxon>
        <taxon>Multicrustacea</taxon>
        <taxon>Malacostraca</taxon>
        <taxon>Eumalacostraca</taxon>
        <taxon>Eucarida</taxon>
        <taxon>Decapoda</taxon>
        <taxon>Pleocyemata</taxon>
        <taxon>Caridea</taxon>
        <taxon>Atyoidea</taxon>
        <taxon>Atyidae</taxon>
        <taxon>Halocaridina</taxon>
    </lineage>
</organism>
<dbReference type="GO" id="GO:0006897">
    <property type="term" value="P:endocytosis"/>
    <property type="evidence" value="ECO:0007669"/>
    <property type="project" value="UniProtKB-KW"/>
</dbReference>
<dbReference type="EMBL" id="JAXCGZ010006035">
    <property type="protein sequence ID" value="KAK7080238.1"/>
    <property type="molecule type" value="Genomic_DNA"/>
</dbReference>
<feature type="region of interest" description="Disordered" evidence="16">
    <location>
        <begin position="471"/>
        <end position="561"/>
    </location>
</feature>
<dbReference type="PRINTS" id="PR01432">
    <property type="entry name" value="RABAPTIN"/>
</dbReference>
<accession>A0AAN8XEU2</accession>
<dbReference type="Pfam" id="PF03528">
    <property type="entry name" value="Rabaptin"/>
    <property type="match status" value="3"/>
</dbReference>
<keyword evidence="8" id="KW-0479">Metal-binding</keyword>
<dbReference type="Pfam" id="PF09311">
    <property type="entry name" value="Rab5-bind"/>
    <property type="match status" value="1"/>
</dbReference>
<evidence type="ECO:0000256" key="16">
    <source>
        <dbReference type="SAM" id="MobiDB-lite"/>
    </source>
</evidence>
<dbReference type="InterPro" id="IPR003914">
    <property type="entry name" value="Rabaptin"/>
</dbReference>
<evidence type="ECO:0000256" key="15">
    <source>
        <dbReference type="SAM" id="Coils"/>
    </source>
</evidence>
<keyword evidence="9" id="KW-0967">Endosome</keyword>
<evidence type="ECO:0000256" key="8">
    <source>
        <dbReference type="ARBA" id="ARBA00022723"/>
    </source>
</evidence>
<evidence type="ECO:0000256" key="3">
    <source>
        <dbReference type="ARBA" id="ARBA00006603"/>
    </source>
</evidence>
<feature type="coiled-coil region" evidence="15">
    <location>
        <begin position="804"/>
        <end position="894"/>
    </location>
</feature>
<comment type="subcellular location">
    <subcellularLocation>
        <location evidence="2">Cytoplasm</location>
    </subcellularLocation>
    <subcellularLocation>
        <location evidence="1">Early endosome</location>
    </subcellularLocation>
</comment>
<name>A0AAN8XEU2_HALRR</name>
<evidence type="ECO:0000256" key="13">
    <source>
        <dbReference type="ARBA" id="ARBA00023054"/>
    </source>
</evidence>
<sequence length="1006" mass="114589">MEGEESEATSKEAMESREDEDTCGKVKRLEERERELLEEQMRLQEDFGLRRAKLKELYLQKEEELRLRSAQSSAMEAELELLRAQCRQLQEELEEAHSAVTIAQCTAENDIAVEQRKCQEEIATFQQLMKEEVANAVGQTGGRYEGEIKRLKKLTERLEAEKQHYRRLYERQLEDSDNRTKGESLLSPGVLSAVTKSLAKRVPSLSPSALSTPEKTSGGSSAGTPIVVGSGIDAENLEDSMKRAQEDAALLRSLVEPLEEEINALKEKIRAQDAQLRAHEAQQAASLHTADVVAPLLQGTDTAQVVQQLDEKLKGVSNTLEAEKASRADLELYTAILNTQKTALTDEVDRLRTQLTELRQTYETERRQHRDLKHTWQRANDQFLEAQRLHLADTRRMQSLLTYDQQKKLEEMQRAEDASTAPEIKTEIKQASPRLSTHSPASRKRIPSPSLEIETIEEDRTSVLLDLEEEQVAVQPTPHLSVGDRPGSEQSDEQSSEAETHSLPPDVADGGGTDSLAPDNFLAERFSPDKMPQLTHDQQKALADMTPDSDGVTQSETAVSPEEDEYIAVDFSAGSIGGIIGGTTGGRRVVSEIEWNLLNEEIRRARLRMGRSCQLCANYQTQLQKIQSEYKETEKERGKLEKALQRYKEDLDREARYRHVMEEKWHNMAQEYEKKVAGVASIVEAASSKHNEVVARFRATVTNLHDQLRALTERRDAAQQELTRLQKENDDLVGKHSQHSQQLQNEIINLPDKMEDMQLLLLRYREDIIAAKVSKEHLEETLKSEILFLKDQVLAEQHEKNTIEDRLSTEIDQLREKVAMLESVETQMKMERRSRLDMDNQLREMENRQSEAQLKSQQIISALKTQVAEQTQARARLEAEVVELRGRVSTLQHDLDTSEAVQRDFVRLSQSLQVQLEKIRQSDKEVRWQHEEDQEECNSCKQRFSAVGRRKHHCKHCGKIFCNECVSKTVPSGPNRRLSRVCDVCHTLLVQDATPYFSTEPPHSPD</sequence>
<evidence type="ECO:0000256" key="14">
    <source>
        <dbReference type="PROSITE-ProRule" id="PRU00091"/>
    </source>
</evidence>
<feature type="region of interest" description="Disordered" evidence="16">
    <location>
        <begin position="411"/>
        <end position="455"/>
    </location>
</feature>
<protein>
    <submittedName>
        <fullName evidence="18">Zinc ion binding</fullName>
    </submittedName>
</protein>
<dbReference type="GO" id="GO:0008083">
    <property type="term" value="F:growth factor activity"/>
    <property type="evidence" value="ECO:0007669"/>
    <property type="project" value="InterPro"/>
</dbReference>
<reference evidence="18 19" key="1">
    <citation type="submission" date="2023-11" db="EMBL/GenBank/DDBJ databases">
        <title>Halocaridina rubra genome assembly.</title>
        <authorList>
            <person name="Smith C."/>
        </authorList>
    </citation>
    <scope>NUCLEOTIDE SEQUENCE [LARGE SCALE GENOMIC DNA]</scope>
    <source>
        <strain evidence="18">EP-1</strain>
        <tissue evidence="18">Whole</tissue>
    </source>
</reference>
<dbReference type="InterPro" id="IPR000306">
    <property type="entry name" value="Znf_FYVE"/>
</dbReference>
<dbReference type="Gene3D" id="1.20.5.730">
    <property type="entry name" value="Single helix bin"/>
    <property type="match status" value="1"/>
</dbReference>
<dbReference type="GO" id="GO:0008270">
    <property type="term" value="F:zinc ion binding"/>
    <property type="evidence" value="ECO:0007669"/>
    <property type="project" value="UniProtKB-KW"/>
</dbReference>
<evidence type="ECO:0000256" key="11">
    <source>
        <dbReference type="ARBA" id="ARBA00022833"/>
    </source>
</evidence>
<evidence type="ECO:0000256" key="6">
    <source>
        <dbReference type="ARBA" id="ARBA00022553"/>
    </source>
</evidence>
<comment type="caution">
    <text evidence="18">The sequence shown here is derived from an EMBL/GenBank/DDBJ whole genome shotgun (WGS) entry which is preliminary data.</text>
</comment>
<keyword evidence="10 14" id="KW-0863">Zinc-finger</keyword>
<keyword evidence="12" id="KW-0653">Protein transport</keyword>
<dbReference type="SMART" id="SM00064">
    <property type="entry name" value="FYVE"/>
    <property type="match status" value="1"/>
</dbReference>
<keyword evidence="11" id="KW-0862">Zinc</keyword>
<evidence type="ECO:0000256" key="1">
    <source>
        <dbReference type="ARBA" id="ARBA00004412"/>
    </source>
</evidence>
<dbReference type="PROSITE" id="PS50178">
    <property type="entry name" value="ZF_FYVE"/>
    <property type="match status" value="1"/>
</dbReference>
<dbReference type="PANTHER" id="PTHR31179:SF7">
    <property type="entry name" value="FYVE-TYPE DOMAIN-CONTAINING PROTEIN"/>
    <property type="match status" value="1"/>
</dbReference>
<keyword evidence="4" id="KW-0813">Transport</keyword>
<dbReference type="Gene3D" id="3.30.40.10">
    <property type="entry name" value="Zinc/RING finger domain, C3HC4 (zinc finger)"/>
    <property type="match status" value="1"/>
</dbReference>
<gene>
    <name evidence="18" type="primary">RABEP1</name>
    <name evidence="18" type="ORF">SK128_012403</name>
</gene>
<evidence type="ECO:0000256" key="9">
    <source>
        <dbReference type="ARBA" id="ARBA00022753"/>
    </source>
</evidence>
<dbReference type="Proteomes" id="UP001381693">
    <property type="component" value="Unassembled WGS sequence"/>
</dbReference>
<keyword evidence="6" id="KW-0597">Phosphoprotein</keyword>
<feature type="coiled-coil region" evidence="15">
    <location>
        <begin position="306"/>
        <end position="375"/>
    </location>
</feature>
<dbReference type="GO" id="GO:0005096">
    <property type="term" value="F:GTPase activator activity"/>
    <property type="evidence" value="ECO:0007669"/>
    <property type="project" value="InterPro"/>
</dbReference>
<dbReference type="InterPro" id="IPR017455">
    <property type="entry name" value="Znf_FYVE-rel"/>
</dbReference>
<dbReference type="InterPro" id="IPR011011">
    <property type="entry name" value="Znf_FYVE_PHD"/>
</dbReference>
<evidence type="ECO:0000259" key="17">
    <source>
        <dbReference type="PROSITE" id="PS50178"/>
    </source>
</evidence>
<keyword evidence="7" id="KW-0254">Endocytosis</keyword>
<dbReference type="PANTHER" id="PTHR31179">
    <property type="entry name" value="RAB GTPASE-BINDING EFFECTOR PROTEIN"/>
    <property type="match status" value="1"/>
</dbReference>
<keyword evidence="19" id="KW-1185">Reference proteome</keyword>
<evidence type="ECO:0000313" key="18">
    <source>
        <dbReference type="EMBL" id="KAK7080238.1"/>
    </source>
</evidence>
<feature type="coiled-coil region" evidence="15">
    <location>
        <begin position="234"/>
        <end position="282"/>
    </location>
</feature>
<dbReference type="GO" id="GO:0005769">
    <property type="term" value="C:early endosome"/>
    <property type="evidence" value="ECO:0007669"/>
    <property type="project" value="UniProtKB-SubCell"/>
</dbReference>
<evidence type="ECO:0000256" key="10">
    <source>
        <dbReference type="ARBA" id="ARBA00022771"/>
    </source>
</evidence>
<feature type="region of interest" description="Disordered" evidence="16">
    <location>
        <begin position="202"/>
        <end position="226"/>
    </location>
</feature>
<evidence type="ECO:0000256" key="7">
    <source>
        <dbReference type="ARBA" id="ARBA00022583"/>
    </source>
</evidence>
<dbReference type="InterPro" id="IPR015390">
    <property type="entry name" value="Rabaptin_Rab5-bd_dom"/>
</dbReference>
<dbReference type="SUPFAM" id="SSF57903">
    <property type="entry name" value="FYVE/PHD zinc finger"/>
    <property type="match status" value="1"/>
</dbReference>
<keyword evidence="5" id="KW-0963">Cytoplasm</keyword>
<feature type="region of interest" description="Disordered" evidence="16">
    <location>
        <begin position="1"/>
        <end position="27"/>
    </location>
</feature>
<feature type="coiled-coil region" evidence="15">
    <location>
        <begin position="616"/>
        <end position="650"/>
    </location>
</feature>
<dbReference type="InterPro" id="IPR018514">
    <property type="entry name" value="Rabaptin_CC"/>
</dbReference>
<feature type="compositionally biased region" description="Polar residues" evidence="16">
    <location>
        <begin position="205"/>
        <end position="223"/>
    </location>
</feature>
<keyword evidence="13 15" id="KW-0175">Coiled coil</keyword>
<feature type="compositionally biased region" description="Basic and acidic residues" evidence="16">
    <location>
        <begin position="8"/>
        <end position="27"/>
    </location>
</feature>
<proteinExistence type="inferred from homology"/>
<evidence type="ECO:0000256" key="12">
    <source>
        <dbReference type="ARBA" id="ARBA00022927"/>
    </source>
</evidence>
<dbReference type="GO" id="GO:0015031">
    <property type="term" value="P:protein transport"/>
    <property type="evidence" value="ECO:0007669"/>
    <property type="project" value="UniProtKB-KW"/>
</dbReference>
<dbReference type="CDD" id="cd15739">
    <property type="entry name" value="FYVE_RABE_unchar"/>
    <property type="match status" value="1"/>
</dbReference>
<evidence type="ECO:0000256" key="2">
    <source>
        <dbReference type="ARBA" id="ARBA00004496"/>
    </source>
</evidence>